<dbReference type="RefSeq" id="WP_187747613.1">
    <property type="nucleotide sequence ID" value="NZ_CP060828.1"/>
</dbReference>
<evidence type="ECO:0000313" key="3">
    <source>
        <dbReference type="Proteomes" id="UP000516052"/>
    </source>
</evidence>
<dbReference type="SUPFAM" id="SSF52218">
    <property type="entry name" value="Flavoproteins"/>
    <property type="match status" value="1"/>
</dbReference>
<dbReference type="PANTHER" id="PTHR30543:SF21">
    <property type="entry name" value="NAD(P)H-DEPENDENT FMN REDUCTASE LOT6"/>
    <property type="match status" value="1"/>
</dbReference>
<dbReference type="Pfam" id="PF03358">
    <property type="entry name" value="FMN_red"/>
    <property type="match status" value="1"/>
</dbReference>
<dbReference type="PANTHER" id="PTHR30543">
    <property type="entry name" value="CHROMATE REDUCTASE"/>
    <property type="match status" value="1"/>
</dbReference>
<keyword evidence="3" id="KW-1185">Reference proteome</keyword>
<dbReference type="KEGG" id="sroi:IAG44_14935"/>
<dbReference type="AlphaFoldDB" id="A0A7H0ICT7"/>
<proteinExistence type="predicted"/>
<dbReference type="GO" id="GO:0016491">
    <property type="term" value="F:oxidoreductase activity"/>
    <property type="evidence" value="ECO:0007669"/>
    <property type="project" value="InterPro"/>
</dbReference>
<dbReference type="EMBL" id="CP060828">
    <property type="protein sequence ID" value="QNP70603.1"/>
    <property type="molecule type" value="Genomic_DNA"/>
</dbReference>
<accession>A0A7H0ICT7</accession>
<sequence length="195" mass="21182">MSNSPLKVGVIVGSVRTGRFAGTVADWFVGQARLREDMEIEVVDLCEPALVAELKLSLDAGERPEGEPGFAARIGAQDAYVVITPEYNHGYPASLKLAIDYVFGEWRAKPVSFVSYGGIAGGHRAVEQLRQVFAELHAVTLRDTVSFHNAWQQFDEAGALLDPEPAEKAATVLLDQLAWWGATLRDGRGARPYAA</sequence>
<evidence type="ECO:0000313" key="2">
    <source>
        <dbReference type="EMBL" id="QNP70603.1"/>
    </source>
</evidence>
<protein>
    <submittedName>
        <fullName evidence="2">NAD(P)H-dependent oxidoreductase</fullName>
    </submittedName>
</protein>
<evidence type="ECO:0000259" key="1">
    <source>
        <dbReference type="Pfam" id="PF03358"/>
    </source>
</evidence>
<dbReference type="GO" id="GO:0010181">
    <property type="term" value="F:FMN binding"/>
    <property type="evidence" value="ECO:0007669"/>
    <property type="project" value="TreeGrafter"/>
</dbReference>
<organism evidence="2 3">
    <name type="scientific">Streptomyces roseirectus</name>
    <dbReference type="NCBI Taxonomy" id="2768066"/>
    <lineage>
        <taxon>Bacteria</taxon>
        <taxon>Bacillati</taxon>
        <taxon>Actinomycetota</taxon>
        <taxon>Actinomycetes</taxon>
        <taxon>Kitasatosporales</taxon>
        <taxon>Streptomycetaceae</taxon>
        <taxon>Streptomyces</taxon>
    </lineage>
</organism>
<dbReference type="InterPro" id="IPR029039">
    <property type="entry name" value="Flavoprotein-like_sf"/>
</dbReference>
<reference evidence="2 3" key="1">
    <citation type="submission" date="2020-08" db="EMBL/GenBank/DDBJ databases">
        <title>A novel species.</title>
        <authorList>
            <person name="Gao J."/>
        </authorList>
    </citation>
    <scope>NUCLEOTIDE SEQUENCE [LARGE SCALE GENOMIC DNA]</scope>
    <source>
        <strain evidence="2 3">CRXT-G-22</strain>
    </source>
</reference>
<gene>
    <name evidence="2" type="ORF">IAG44_14935</name>
</gene>
<dbReference type="InterPro" id="IPR005025">
    <property type="entry name" value="FMN_Rdtase-like_dom"/>
</dbReference>
<dbReference type="InterPro" id="IPR050712">
    <property type="entry name" value="NAD(P)H-dep_reductase"/>
</dbReference>
<dbReference type="Proteomes" id="UP000516052">
    <property type="component" value="Chromosome"/>
</dbReference>
<dbReference type="GO" id="GO:0005829">
    <property type="term" value="C:cytosol"/>
    <property type="evidence" value="ECO:0007669"/>
    <property type="project" value="TreeGrafter"/>
</dbReference>
<dbReference type="Gene3D" id="3.40.50.360">
    <property type="match status" value="1"/>
</dbReference>
<name>A0A7H0ICT7_9ACTN</name>
<feature type="domain" description="NADPH-dependent FMN reductase-like" evidence="1">
    <location>
        <begin position="7"/>
        <end position="152"/>
    </location>
</feature>